<sequence>MHHLDNDIDEFDEDYKSKTDIKREMHEMQEFALEIIRLPKVKRNKLPLSEALQDSMVLADKILNRPDALRRHSRFIAKQLMEENAAEIRTTIDALANKHQQQTKLLEKFELLREELIDGSNDDIEALLDKCPAMERQKLRQLVRQARKEKSSEKLAKGYRELLAYIKQHLS</sequence>
<dbReference type="GO" id="GO:1902626">
    <property type="term" value="P:assembly of large subunit precursor of preribosome"/>
    <property type="evidence" value="ECO:0007669"/>
    <property type="project" value="UniProtKB-UniRule"/>
</dbReference>
<keyword evidence="3 5" id="KW-0699">rRNA-binding</keyword>
<dbReference type="PIRSF" id="PIRSF016183">
    <property type="entry name" value="UCP016183"/>
    <property type="match status" value="1"/>
</dbReference>
<evidence type="ECO:0000256" key="3">
    <source>
        <dbReference type="ARBA" id="ARBA00022730"/>
    </source>
</evidence>
<dbReference type="EMBL" id="JABBXH010000001">
    <property type="protein sequence ID" value="NMP30148.1"/>
    <property type="molecule type" value="Genomic_DNA"/>
</dbReference>
<dbReference type="Proteomes" id="UP000568664">
    <property type="component" value="Unassembled WGS sequence"/>
</dbReference>
<dbReference type="GO" id="GO:0005829">
    <property type="term" value="C:cytosol"/>
    <property type="evidence" value="ECO:0007669"/>
    <property type="project" value="TreeGrafter"/>
</dbReference>
<comment type="similarity">
    <text evidence="5">Belongs to the DarP family.</text>
</comment>
<dbReference type="NCBIfam" id="NF003593">
    <property type="entry name" value="PRK05255.1-1"/>
    <property type="match status" value="1"/>
</dbReference>
<keyword evidence="7" id="KW-1185">Reference proteome</keyword>
<dbReference type="PANTHER" id="PTHR38101:SF1">
    <property type="entry name" value="UPF0307 PROTEIN YJGA"/>
    <property type="match status" value="1"/>
</dbReference>
<keyword evidence="2 5" id="KW-0690">Ribosome biogenesis</keyword>
<dbReference type="AlphaFoldDB" id="A0A7Y0L8Z1"/>
<dbReference type="InterPro" id="IPR006839">
    <property type="entry name" value="DarP"/>
</dbReference>
<reference evidence="6 7" key="1">
    <citation type="submission" date="2020-04" db="EMBL/GenBank/DDBJ databases">
        <title>Thalassotalea sp. M1531, isolated from the surface of marine red alga.</title>
        <authorList>
            <person name="Pang L."/>
            <person name="Lu D.-C."/>
        </authorList>
    </citation>
    <scope>NUCLEOTIDE SEQUENCE [LARGE SCALE GENOMIC DNA]</scope>
    <source>
        <strain evidence="6 7">M1531</strain>
    </source>
</reference>
<comment type="subcellular location">
    <subcellularLocation>
        <location evidence="5">Cytoplasm</location>
    </subcellularLocation>
    <text evidence="5">Associates with late stage pre-50S ribosomal subunits.</text>
</comment>
<gene>
    <name evidence="5" type="primary">darP</name>
    <name evidence="6" type="ORF">HII17_01120</name>
</gene>
<dbReference type="Pfam" id="PF04751">
    <property type="entry name" value="DarP"/>
    <property type="match status" value="1"/>
</dbReference>
<evidence type="ECO:0000256" key="2">
    <source>
        <dbReference type="ARBA" id="ARBA00022517"/>
    </source>
</evidence>
<dbReference type="GO" id="GO:0019843">
    <property type="term" value="F:rRNA binding"/>
    <property type="evidence" value="ECO:0007669"/>
    <property type="project" value="UniProtKB-UniRule"/>
</dbReference>
<evidence type="ECO:0000256" key="5">
    <source>
        <dbReference type="HAMAP-Rule" id="MF_00765"/>
    </source>
</evidence>
<keyword evidence="4 5" id="KW-0694">RNA-binding</keyword>
<dbReference type="HAMAP" id="MF_00765">
    <property type="entry name" value="DarP"/>
    <property type="match status" value="1"/>
</dbReference>
<dbReference type="CDD" id="cd16331">
    <property type="entry name" value="YjgA-like"/>
    <property type="match status" value="1"/>
</dbReference>
<evidence type="ECO:0000256" key="1">
    <source>
        <dbReference type="ARBA" id="ARBA00022490"/>
    </source>
</evidence>
<keyword evidence="1 5" id="KW-0963">Cytoplasm</keyword>
<dbReference type="Gene3D" id="1.10.60.30">
    <property type="entry name" value="PSPTO4464-like domains"/>
    <property type="match status" value="2"/>
</dbReference>
<evidence type="ECO:0000256" key="4">
    <source>
        <dbReference type="ARBA" id="ARBA00022884"/>
    </source>
</evidence>
<organism evidence="6 7">
    <name type="scientific">Thalassotalea algicola</name>
    <dbReference type="NCBI Taxonomy" id="2716224"/>
    <lineage>
        <taxon>Bacteria</taxon>
        <taxon>Pseudomonadati</taxon>
        <taxon>Pseudomonadota</taxon>
        <taxon>Gammaproteobacteria</taxon>
        <taxon>Alteromonadales</taxon>
        <taxon>Colwelliaceae</taxon>
        <taxon>Thalassotalea</taxon>
    </lineage>
</organism>
<dbReference type="RefSeq" id="WP_169073488.1">
    <property type="nucleotide sequence ID" value="NZ_JABBXH010000001.1"/>
</dbReference>
<dbReference type="GO" id="GO:0043022">
    <property type="term" value="F:ribosome binding"/>
    <property type="evidence" value="ECO:0007669"/>
    <property type="project" value="UniProtKB-UniRule"/>
</dbReference>
<dbReference type="InterPro" id="IPR023153">
    <property type="entry name" value="DarP_sf"/>
</dbReference>
<dbReference type="SUPFAM" id="SSF158710">
    <property type="entry name" value="PSPTO4464-like"/>
    <property type="match status" value="1"/>
</dbReference>
<accession>A0A7Y0L8Z1</accession>
<comment type="function">
    <text evidence="5">Member of a network of 50S ribosomal subunit biogenesis factors which assembles along the 30S-50S interface, preventing incorrect 23S rRNA structures from forming. Promotes peptidyl transferase center (PTC) maturation.</text>
</comment>
<dbReference type="PANTHER" id="PTHR38101">
    <property type="entry name" value="UPF0307 PROTEIN YJGA"/>
    <property type="match status" value="1"/>
</dbReference>
<proteinExistence type="inferred from homology"/>
<comment type="caution">
    <text evidence="6">The sequence shown here is derived from an EMBL/GenBank/DDBJ whole genome shotgun (WGS) entry which is preliminary data.</text>
</comment>
<name>A0A7Y0L8Z1_9GAMM</name>
<evidence type="ECO:0000313" key="7">
    <source>
        <dbReference type="Proteomes" id="UP000568664"/>
    </source>
</evidence>
<protein>
    <recommendedName>
        <fullName evidence="5">Dual-action ribosomal maturation protein DarP</fullName>
    </recommendedName>
    <alternativeName>
        <fullName evidence="5">Large ribosomal subunit assembly factor DarP</fullName>
    </alternativeName>
</protein>
<evidence type="ECO:0000313" key="6">
    <source>
        <dbReference type="EMBL" id="NMP30148.1"/>
    </source>
</evidence>